<sequence length="282" mass="32829">MKRFKCQTPKVRTVTEIIHSDERLKKEYDMAEFDAKNLNSLEGFNAVRIKMIIVKYMAMLNTLDLSQPLLTIFRDRNATVDITKIIIGSLGYVHRRVNPLVTNFEGRMETVIIENPQHSIAGEPIYFTETEKGDIRCHIDRVSIVRMLERHYDMDVKINDSPLNQNKLKLMQALTLSGSSKRRRSHDTSRYDLQLTEVECTRYLTLLLIIEHAYCHYVILKTFDTYNYVKSLLDHSLFAHKCRPGVNMNLSSLLLSKFKFTVEEFDPNKSSNKNLGILNYKS</sequence>
<dbReference type="GO" id="GO:0019031">
    <property type="term" value="C:viral envelope"/>
    <property type="evidence" value="ECO:0007669"/>
    <property type="project" value="InterPro"/>
</dbReference>
<dbReference type="GeneID" id="65102139"/>
<dbReference type="KEGG" id="vg:65102139"/>
<dbReference type="EMBL" id="MH394321">
    <property type="protein sequence ID" value="AXS67686.1"/>
    <property type="molecule type" value="Genomic_DNA"/>
</dbReference>
<dbReference type="InterPro" id="IPR007978">
    <property type="entry name" value="Baculo_ODV-E27"/>
</dbReference>
<dbReference type="RefSeq" id="YP_010086894.1">
    <property type="nucleotide sequence ID" value="NC_055500.1"/>
</dbReference>
<evidence type="ECO:0000313" key="2">
    <source>
        <dbReference type="Proteomes" id="UP000500845"/>
    </source>
</evidence>
<proteinExistence type="predicted"/>
<dbReference type="Proteomes" id="UP000500845">
    <property type="component" value="Segment"/>
</dbReference>
<dbReference type="Pfam" id="PF05314">
    <property type="entry name" value="Baculo_ODV-E27"/>
    <property type="match status" value="1"/>
</dbReference>
<protein>
    <submittedName>
        <fullName evidence="1">Odv-ec27</fullName>
    </submittedName>
</protein>
<accession>A0A346RNN9</accession>
<keyword evidence="2" id="KW-1185">Reference proteome</keyword>
<name>A0A346RNN9_9ABAC</name>
<evidence type="ECO:0000313" key="1">
    <source>
        <dbReference type="EMBL" id="AXS67686.1"/>
    </source>
</evidence>
<organism evidence="1 2">
    <name type="scientific">Cryptophlebia peltastica nucleopolyhedrovirus</name>
    <dbReference type="NCBI Taxonomy" id="2304025"/>
    <lineage>
        <taxon>Viruses</taxon>
        <taxon>Viruses incertae sedis</taxon>
        <taxon>Naldaviricetes</taxon>
        <taxon>Lefavirales</taxon>
        <taxon>Baculoviridae</taxon>
        <taxon>Alphabaculovirus</taxon>
        <taxon>Alphabaculovirus crypeltasticae</taxon>
    </lineage>
</organism>
<reference evidence="1 2" key="1">
    <citation type="journal article" date="2018" name="J. Invertebr. Pathol.">
        <title>Morphological, genetic and biological characterisation of a novel alphabaculovirus isolated from Cryptophlebia peltastica (Lepidoptera: Tortricidae).</title>
        <authorList>
            <person name="Marsberg T."/>
            <person name="Jukes M.D."/>
            <person name="Krejmer-Rabalska M."/>
            <person name="Rabalski L."/>
            <person name="Knox C.M."/>
            <person name="Moore S.D."/>
            <person name="Hill M.P."/>
            <person name="Szewczyk B."/>
        </authorList>
    </citation>
    <scope>NUCLEOTIDE SEQUENCE [LARGE SCALE GENOMIC DNA]</scope>
    <source>
        <strain evidence="1">SA</strain>
    </source>
</reference>